<dbReference type="Proteomes" id="UP000289329">
    <property type="component" value="Segment"/>
</dbReference>
<gene>
    <name evidence="1" type="primary">90</name>
    <name evidence="1" type="ORF">SEA_IDYN_90</name>
</gene>
<dbReference type="KEGG" id="vg:65119018"/>
<accession>A0A411CUC1</accession>
<evidence type="ECO:0000313" key="2">
    <source>
        <dbReference type="Proteomes" id="UP000289329"/>
    </source>
</evidence>
<evidence type="ECO:0000313" key="1">
    <source>
        <dbReference type="EMBL" id="QAY17438.1"/>
    </source>
</evidence>
<dbReference type="RefSeq" id="YP_010101306.1">
    <property type="nucleotide sequence ID" value="NC_055789.1"/>
</dbReference>
<proteinExistence type="predicted"/>
<reference evidence="1 2" key="1">
    <citation type="submission" date="2019-01" db="EMBL/GenBank/DDBJ databases">
        <authorList>
            <person name="Gales J.M."/>
            <person name="Amanuel B.M."/>
            <person name="Anspach C.J."/>
            <person name="Chiquito R.J."/>
            <person name="Hall J.T."/>
            <person name="Hotaki K."/>
            <person name="Lozano B."/>
            <person name="Aloor H.L."/>
            <person name="Leadon S.A."/>
            <person name="Fogarty M.P."/>
            <person name="Washington J.M."/>
            <person name="Garlena R.A."/>
            <person name="Russell D.A."/>
            <person name="Pope W.H."/>
            <person name="Jacobs-Sera D."/>
            <person name="Hatfull G.F."/>
        </authorList>
    </citation>
    <scope>NUCLEOTIDE SEQUENCE [LARGE SCALE GENOMIC DNA]</scope>
</reference>
<name>A0A411CUC1_9CAUD</name>
<organism evidence="1 2">
    <name type="scientific">Gordonia phage IDyn</name>
    <dbReference type="NCBI Taxonomy" id="2510506"/>
    <lineage>
        <taxon>Viruses</taxon>
        <taxon>Duplodnaviria</taxon>
        <taxon>Heunggongvirae</taxon>
        <taxon>Uroviricota</taxon>
        <taxon>Caudoviricetes</taxon>
        <taxon>Zierdtviridae</taxon>
        <taxon>Emilbogenvirinae</taxon>
        <taxon>Sukkupivirus</taxon>
        <taxon>Sukkupivirus idyn</taxon>
    </lineage>
</organism>
<dbReference type="EMBL" id="MK433272">
    <property type="protein sequence ID" value="QAY17438.1"/>
    <property type="molecule type" value="Genomic_DNA"/>
</dbReference>
<dbReference type="GeneID" id="65119018"/>
<protein>
    <submittedName>
        <fullName evidence="1">Uncharacterized protein</fullName>
    </submittedName>
</protein>
<keyword evidence="2" id="KW-1185">Reference proteome</keyword>
<sequence>MTREASHVIACRTSASATGVNYYVVGTNSRDTLAGPFGERADAERAQLARGDLATRPFDDSHGLYRSMTSGHYNRTGHALRAHLASSDGEVWHIVRECCGTAVDNAAADTFRCRRCGESRREVMGDIRPVCDRCVARA</sequence>